<keyword evidence="4" id="KW-1185">Reference proteome</keyword>
<feature type="compositionally biased region" description="Basic and acidic residues" evidence="1">
    <location>
        <begin position="316"/>
        <end position="343"/>
    </location>
</feature>
<feature type="signal peptide" evidence="2">
    <location>
        <begin position="1"/>
        <end position="17"/>
    </location>
</feature>
<evidence type="ECO:0000256" key="2">
    <source>
        <dbReference type="SAM" id="SignalP"/>
    </source>
</evidence>
<evidence type="ECO:0000256" key="1">
    <source>
        <dbReference type="SAM" id="MobiDB-lite"/>
    </source>
</evidence>
<evidence type="ECO:0000313" key="3">
    <source>
        <dbReference type="EMBL" id="KAK3233012.1"/>
    </source>
</evidence>
<comment type="caution">
    <text evidence="3">The sequence shown here is derived from an EMBL/GenBank/DDBJ whole genome shotgun (WGS) entry which is preliminary data.</text>
</comment>
<gene>
    <name evidence="3" type="ORF">CYMTET_56668</name>
</gene>
<dbReference type="Proteomes" id="UP001190700">
    <property type="component" value="Unassembled WGS sequence"/>
</dbReference>
<feature type="chain" id="PRO_5041941204" evidence="2">
    <location>
        <begin position="18"/>
        <end position="367"/>
    </location>
</feature>
<protein>
    <submittedName>
        <fullName evidence="3">Uncharacterized protein</fullName>
    </submittedName>
</protein>
<evidence type="ECO:0000313" key="4">
    <source>
        <dbReference type="Proteomes" id="UP001190700"/>
    </source>
</evidence>
<sequence>MRCFTLFIFLVLSAARGDEVKVKKDICDPSVSHFEKAEHQAIACYAGKFLLKMLTEVIAGETKSVSHVRAHLLPYLGGTKTLDALKTDKADDPTCTVCYSDTDASEGLTSLRNELSAEQLKAYDDLNVCYPVLTERILRRLPTTEDGVNLQPHPFFKEAVPQVLTLFRPMLHDMEFTDNSCKKARATMPGPIKGLMGSMKGMQPHLNPHRSVSPRLSSAPFAGAKAKLPDLMHLGQKQVGPGGPGGPRPGGKVGPGGPRPGLKFGKGGLGSNKRPKKPSPEDLETFRQKVQEMREKRQTMKSFPTKADAVKSAPTKADEKSVEATAEHESKEKNVESKQESKQETNVAPEEETKQKKEKSGWSIFGK</sequence>
<keyword evidence="2" id="KW-0732">Signal</keyword>
<name>A0AAE0BAV5_9CHLO</name>
<feature type="region of interest" description="Disordered" evidence="1">
    <location>
        <begin position="234"/>
        <end position="367"/>
    </location>
</feature>
<feature type="compositionally biased region" description="Basic and acidic residues" evidence="1">
    <location>
        <begin position="278"/>
        <end position="298"/>
    </location>
</feature>
<dbReference type="EMBL" id="LGRX02035821">
    <property type="protein sequence ID" value="KAK3233012.1"/>
    <property type="molecule type" value="Genomic_DNA"/>
</dbReference>
<proteinExistence type="predicted"/>
<reference evidence="3 4" key="1">
    <citation type="journal article" date="2015" name="Genome Biol. Evol.">
        <title>Comparative Genomics of a Bacterivorous Green Alga Reveals Evolutionary Causalities and Consequences of Phago-Mixotrophic Mode of Nutrition.</title>
        <authorList>
            <person name="Burns J.A."/>
            <person name="Paasch A."/>
            <person name="Narechania A."/>
            <person name="Kim E."/>
        </authorList>
    </citation>
    <scope>NUCLEOTIDE SEQUENCE [LARGE SCALE GENOMIC DNA]</scope>
    <source>
        <strain evidence="3 4">PLY_AMNH</strain>
    </source>
</reference>
<dbReference type="AlphaFoldDB" id="A0AAE0BAV5"/>
<feature type="compositionally biased region" description="Basic and acidic residues" evidence="1">
    <location>
        <begin position="351"/>
        <end position="360"/>
    </location>
</feature>
<organism evidence="3 4">
    <name type="scientific">Cymbomonas tetramitiformis</name>
    <dbReference type="NCBI Taxonomy" id="36881"/>
    <lineage>
        <taxon>Eukaryota</taxon>
        <taxon>Viridiplantae</taxon>
        <taxon>Chlorophyta</taxon>
        <taxon>Pyramimonadophyceae</taxon>
        <taxon>Pyramimonadales</taxon>
        <taxon>Pyramimonadaceae</taxon>
        <taxon>Cymbomonas</taxon>
    </lineage>
</organism>
<accession>A0AAE0BAV5</accession>
<feature type="compositionally biased region" description="Gly residues" evidence="1">
    <location>
        <begin position="240"/>
        <end position="256"/>
    </location>
</feature>